<dbReference type="PANTHER" id="PTHR11630">
    <property type="entry name" value="DNA REPLICATION LICENSING FACTOR MCM FAMILY MEMBER"/>
    <property type="match status" value="1"/>
</dbReference>
<evidence type="ECO:0000256" key="4">
    <source>
        <dbReference type="ARBA" id="ARBA00022741"/>
    </source>
</evidence>
<keyword evidence="4 12" id="KW-0547">Nucleotide-binding</keyword>
<dbReference type="Gene3D" id="3.30.1640.10">
    <property type="entry name" value="mini-chromosome maintenance (MCM) complex, chain A, domain 1"/>
    <property type="match status" value="1"/>
</dbReference>
<dbReference type="GO" id="GO:1902969">
    <property type="term" value="P:mitotic DNA replication"/>
    <property type="evidence" value="ECO:0007669"/>
    <property type="project" value="TreeGrafter"/>
</dbReference>
<evidence type="ECO:0000256" key="9">
    <source>
        <dbReference type="ARBA" id="ARBA00023242"/>
    </source>
</evidence>
<dbReference type="SMART" id="SM00350">
    <property type="entry name" value="MCM"/>
    <property type="match status" value="1"/>
</dbReference>
<keyword evidence="5 13" id="KW-0378">Hydrolase</keyword>
<dbReference type="GO" id="GO:0016887">
    <property type="term" value="F:ATP hydrolysis activity"/>
    <property type="evidence" value="ECO:0007669"/>
    <property type="project" value="RHEA"/>
</dbReference>
<protein>
    <recommendedName>
        <fullName evidence="13">DNA replication licensing factor MCM6</fullName>
        <ecNumber evidence="13">3.6.4.12</ecNumber>
    </recommendedName>
</protein>
<dbReference type="Pfam" id="PF17855">
    <property type="entry name" value="MCM_lid"/>
    <property type="match status" value="1"/>
</dbReference>
<feature type="domain" description="MCM C-terminal AAA(+) ATPase" evidence="14">
    <location>
        <begin position="412"/>
        <end position="617"/>
    </location>
</feature>
<dbReference type="InterPro" id="IPR008049">
    <property type="entry name" value="MCM6"/>
</dbReference>
<dbReference type="InterPro" id="IPR033762">
    <property type="entry name" value="MCM_OB"/>
</dbReference>
<dbReference type="GO" id="GO:0003697">
    <property type="term" value="F:single-stranded DNA binding"/>
    <property type="evidence" value="ECO:0007669"/>
    <property type="project" value="TreeGrafter"/>
</dbReference>
<dbReference type="GO" id="GO:0005634">
    <property type="term" value="C:nucleus"/>
    <property type="evidence" value="ECO:0007669"/>
    <property type="project" value="UniProtKB-SubCell"/>
</dbReference>
<dbReference type="Pfam" id="PF17207">
    <property type="entry name" value="MCM_OB"/>
    <property type="match status" value="1"/>
</dbReference>
<dbReference type="InterPro" id="IPR027925">
    <property type="entry name" value="MCM_N"/>
</dbReference>
<dbReference type="InterPro" id="IPR001208">
    <property type="entry name" value="MCM_dom"/>
</dbReference>
<name>A0A4U5MGU7_STECR</name>
<reference evidence="15 16" key="2">
    <citation type="journal article" date="2019" name="G3 (Bethesda)">
        <title>Hybrid Assembly of the Genome of the Entomopathogenic Nematode Steinernema carpocapsae Identifies the X-Chromosome.</title>
        <authorList>
            <person name="Serra L."/>
            <person name="Macchietto M."/>
            <person name="Macias-Munoz A."/>
            <person name="McGill C.J."/>
            <person name="Rodriguez I.M."/>
            <person name="Rodriguez B."/>
            <person name="Murad R."/>
            <person name="Mortazavi A."/>
        </authorList>
    </citation>
    <scope>NUCLEOTIDE SEQUENCE [LARGE SCALE GENOMIC DNA]</scope>
    <source>
        <strain evidence="15 16">ALL</strain>
    </source>
</reference>
<keyword evidence="8 12" id="KW-0238">DNA-binding</keyword>
<dbReference type="OrthoDB" id="1744952at2759"/>
<evidence type="ECO:0000313" key="16">
    <source>
        <dbReference type="Proteomes" id="UP000298663"/>
    </source>
</evidence>
<sequence>MGQNLIVLMGIGNSKLRKIPSGATVSIEEESLKAKESLDVRGRDLSRRESVQFEIVNCARISKTRSIMNVDPVPTQSNFNIIEDEEGVRIQHEFSTFLKQFKDEEEDVKYMPLIKELVNPERNTLSVDFRDLLRHSSPMAQAIELQYYRLAPFLTRALQHVCADACGDEGEAARLNRKELYISITHYSFITPMRELSADKIGSLLTIKGQVVRTHPVAPELCRGTFICEDCGVTIRNVEQQFRYTQPSQCTSSQCVNRTRFRLDIHESTFDDFQKVRIQECQEELPRGSVPRNYEVIVRGEECERVQPGDSCTITGMLIVIPDCSQLSVPGLRAEQKNHSRGKEGEGLKGLKALGVRDMNFKLAFLASCLFSADSSFGDIDTRFYVGHEELWEKLSDVDRMNIKKMSEDRDISKNLVRSLFPHIYGNDEVKLGVLLQLFGGVAKKGTGTTLRGDINVCVVGDPSTSKSQFLKTIESFWPRTVYTSGKASSAAGLTAAVVKDEESFDFVIEAGALMLADNSVCCIDEFDKMDTKDQVAIHEAMEQQTISITKAGVKATLNARASILAAANPIGGRYDTSRSLRQNIQLSAPIMSRFDLFFVLIDECNPSVDYAIAEQIIKNHRVIECHKVHQTPYSQDQIRKYIEFARTLVPVISKEAHKALVREYKTLRLRDCSGSISSYRITVRQLESLIRLAEALARVHCEKVVTEAHIKKASELLGKSLIRVEHAAVDLDEDSFMETDGNQASAGDQQEQQPADMEHMKINFDDYRRITTVLVNHLRAEEEREEDEDNFGIPVSKLVEWYLEVNEDNIDSVEELQKTKMICERVIKRLITDDNILVRVNPEDEEEAQIVVHPNYST</sequence>
<dbReference type="InterPro" id="IPR027417">
    <property type="entry name" value="P-loop_NTPase"/>
</dbReference>
<reference evidence="15 16" key="1">
    <citation type="journal article" date="2015" name="Genome Biol.">
        <title>Comparative genomics of Steinernema reveals deeply conserved gene regulatory networks.</title>
        <authorList>
            <person name="Dillman A.R."/>
            <person name="Macchietto M."/>
            <person name="Porter C.F."/>
            <person name="Rogers A."/>
            <person name="Williams B."/>
            <person name="Antoshechkin I."/>
            <person name="Lee M.M."/>
            <person name="Goodwin Z."/>
            <person name="Lu X."/>
            <person name="Lewis E.E."/>
            <person name="Goodrich-Blair H."/>
            <person name="Stock S.P."/>
            <person name="Adams B.J."/>
            <person name="Sternberg P.W."/>
            <person name="Mortazavi A."/>
        </authorList>
    </citation>
    <scope>NUCLEOTIDE SEQUENCE [LARGE SCALE GENOMIC DNA]</scope>
    <source>
        <strain evidence="15 16">ALL</strain>
    </source>
</reference>
<dbReference type="Pfam" id="PF14551">
    <property type="entry name" value="MCM_N"/>
    <property type="match status" value="1"/>
</dbReference>
<dbReference type="FunFam" id="3.30.1640.10:FF:000004">
    <property type="entry name" value="DNA helicase"/>
    <property type="match status" value="1"/>
</dbReference>
<dbReference type="FunFam" id="2.20.28.10:FF:000003">
    <property type="entry name" value="DNA helicase"/>
    <property type="match status" value="1"/>
</dbReference>
<dbReference type="InterPro" id="IPR041562">
    <property type="entry name" value="MCM_lid"/>
</dbReference>
<dbReference type="SUPFAM" id="SSF52540">
    <property type="entry name" value="P-loop containing nucleoside triphosphate hydrolases"/>
    <property type="match status" value="1"/>
</dbReference>
<comment type="catalytic activity">
    <reaction evidence="11">
        <text>ATP + H2O = ADP + phosphate + H(+)</text>
        <dbReference type="Rhea" id="RHEA:13065"/>
        <dbReference type="ChEBI" id="CHEBI:15377"/>
        <dbReference type="ChEBI" id="CHEBI:15378"/>
        <dbReference type="ChEBI" id="CHEBI:30616"/>
        <dbReference type="ChEBI" id="CHEBI:43474"/>
        <dbReference type="ChEBI" id="CHEBI:456216"/>
        <dbReference type="EC" id="3.6.4.12"/>
    </reaction>
    <physiologicalReaction direction="left-to-right" evidence="11">
        <dbReference type="Rhea" id="RHEA:13066"/>
    </physiologicalReaction>
</comment>
<keyword evidence="10 13" id="KW-0131">Cell cycle</keyword>
<dbReference type="STRING" id="34508.A0A4U5MGU7"/>
<dbReference type="SUPFAM" id="SSF50249">
    <property type="entry name" value="Nucleic acid-binding proteins"/>
    <property type="match status" value="1"/>
</dbReference>
<comment type="similarity">
    <text evidence="2 12">Belongs to the MCM family.</text>
</comment>
<dbReference type="AlphaFoldDB" id="A0A4U5MGU7"/>
<evidence type="ECO:0000256" key="6">
    <source>
        <dbReference type="ARBA" id="ARBA00022806"/>
    </source>
</evidence>
<evidence type="ECO:0000256" key="1">
    <source>
        <dbReference type="ARBA" id="ARBA00004123"/>
    </source>
</evidence>
<accession>A0A4U5MGU7</accession>
<evidence type="ECO:0000256" key="5">
    <source>
        <dbReference type="ARBA" id="ARBA00022801"/>
    </source>
</evidence>
<evidence type="ECO:0000256" key="7">
    <source>
        <dbReference type="ARBA" id="ARBA00022840"/>
    </source>
</evidence>
<gene>
    <name evidence="15" type="ORF">L596_024466</name>
</gene>
<evidence type="ECO:0000256" key="8">
    <source>
        <dbReference type="ARBA" id="ARBA00023125"/>
    </source>
</evidence>
<keyword evidence="9" id="KW-0539">Nucleus</keyword>
<organism evidence="15 16">
    <name type="scientific">Steinernema carpocapsae</name>
    <name type="common">Entomopathogenic nematode</name>
    <dbReference type="NCBI Taxonomy" id="34508"/>
    <lineage>
        <taxon>Eukaryota</taxon>
        <taxon>Metazoa</taxon>
        <taxon>Ecdysozoa</taxon>
        <taxon>Nematoda</taxon>
        <taxon>Chromadorea</taxon>
        <taxon>Rhabditida</taxon>
        <taxon>Tylenchina</taxon>
        <taxon>Panagrolaimomorpha</taxon>
        <taxon>Strongyloidoidea</taxon>
        <taxon>Steinernematidae</taxon>
        <taxon>Steinernema</taxon>
    </lineage>
</organism>
<evidence type="ECO:0000256" key="13">
    <source>
        <dbReference type="RuleBase" id="RU368064"/>
    </source>
</evidence>
<dbReference type="GO" id="GO:0006270">
    <property type="term" value="P:DNA replication initiation"/>
    <property type="evidence" value="ECO:0007669"/>
    <property type="project" value="UniProtKB-UniRule"/>
</dbReference>
<dbReference type="CDD" id="cd17757">
    <property type="entry name" value="MCM6"/>
    <property type="match status" value="1"/>
</dbReference>
<dbReference type="GO" id="GO:0005524">
    <property type="term" value="F:ATP binding"/>
    <property type="evidence" value="ECO:0007669"/>
    <property type="project" value="UniProtKB-UniRule"/>
</dbReference>
<dbReference type="Pfam" id="PF18263">
    <property type="entry name" value="WHD_MCM6"/>
    <property type="match status" value="1"/>
</dbReference>
<evidence type="ECO:0000259" key="14">
    <source>
        <dbReference type="PROSITE" id="PS50051"/>
    </source>
</evidence>
<keyword evidence="7 12" id="KW-0067">ATP-binding</keyword>
<dbReference type="PRINTS" id="PR01662">
    <property type="entry name" value="MCMPROTEIN6"/>
</dbReference>
<dbReference type="GO" id="GO:0042555">
    <property type="term" value="C:MCM complex"/>
    <property type="evidence" value="ECO:0007669"/>
    <property type="project" value="UniProtKB-UniRule"/>
</dbReference>
<comment type="caution">
    <text evidence="15">The sequence shown here is derived from an EMBL/GenBank/DDBJ whole genome shotgun (WGS) entry which is preliminary data.</text>
</comment>
<evidence type="ECO:0000256" key="11">
    <source>
        <dbReference type="ARBA" id="ARBA00048432"/>
    </source>
</evidence>
<dbReference type="InterPro" id="IPR012340">
    <property type="entry name" value="NA-bd_OB-fold"/>
</dbReference>
<comment type="subunit">
    <text evidence="13">Component of the MCM2-7 complex.</text>
</comment>
<dbReference type="Gene3D" id="2.40.50.140">
    <property type="entry name" value="Nucleic acid-binding proteins"/>
    <property type="match status" value="1"/>
</dbReference>
<dbReference type="GO" id="GO:1990518">
    <property type="term" value="F:single-stranded 3'-5' DNA helicase activity"/>
    <property type="evidence" value="ECO:0007669"/>
    <property type="project" value="TreeGrafter"/>
</dbReference>
<evidence type="ECO:0000256" key="10">
    <source>
        <dbReference type="ARBA" id="ARBA00023306"/>
    </source>
</evidence>
<dbReference type="Proteomes" id="UP000298663">
    <property type="component" value="Unassembled WGS sequence"/>
</dbReference>
<evidence type="ECO:0000256" key="2">
    <source>
        <dbReference type="ARBA" id="ARBA00008010"/>
    </source>
</evidence>
<dbReference type="Gene3D" id="1.20.58.870">
    <property type="match status" value="1"/>
</dbReference>
<dbReference type="Pfam" id="PF00493">
    <property type="entry name" value="MCM"/>
    <property type="match status" value="1"/>
</dbReference>
<dbReference type="Gene3D" id="3.40.50.300">
    <property type="entry name" value="P-loop containing nucleotide triphosphate hydrolases"/>
    <property type="match status" value="1"/>
</dbReference>
<dbReference type="EC" id="3.6.4.12" evidence="13"/>
<proteinExistence type="inferred from homology"/>
<evidence type="ECO:0000313" key="15">
    <source>
        <dbReference type="EMBL" id="TKR68488.1"/>
    </source>
</evidence>
<dbReference type="PRINTS" id="PR01657">
    <property type="entry name" value="MCMFAMILY"/>
</dbReference>
<keyword evidence="6 13" id="KW-0347">Helicase</keyword>
<dbReference type="Gene3D" id="2.20.28.10">
    <property type="match status" value="1"/>
</dbReference>
<dbReference type="InterPro" id="IPR041024">
    <property type="entry name" value="Mcm6_C"/>
</dbReference>
<dbReference type="FunFam" id="3.40.50.300:FF:000115">
    <property type="entry name" value="DNA helicase"/>
    <property type="match status" value="1"/>
</dbReference>
<evidence type="ECO:0000256" key="12">
    <source>
        <dbReference type="RuleBase" id="RU004070"/>
    </source>
</evidence>
<dbReference type="PANTHER" id="PTHR11630:SF43">
    <property type="entry name" value="DNA REPLICATION LICENSING FACTOR MCM6"/>
    <property type="match status" value="1"/>
</dbReference>
<dbReference type="PROSITE" id="PS50051">
    <property type="entry name" value="MCM_2"/>
    <property type="match status" value="1"/>
</dbReference>
<comment type="subcellular location">
    <subcellularLocation>
        <location evidence="1 13">Nucleus</location>
    </subcellularLocation>
</comment>
<keyword evidence="3 13" id="KW-0235">DNA replication</keyword>
<keyword evidence="16" id="KW-1185">Reference proteome</keyword>
<evidence type="ECO:0000256" key="3">
    <source>
        <dbReference type="ARBA" id="ARBA00022705"/>
    </source>
</evidence>
<dbReference type="InterPro" id="IPR031327">
    <property type="entry name" value="MCM"/>
</dbReference>
<dbReference type="GO" id="GO:0000727">
    <property type="term" value="P:double-strand break repair via break-induced replication"/>
    <property type="evidence" value="ECO:0007669"/>
    <property type="project" value="TreeGrafter"/>
</dbReference>
<comment type="function">
    <text evidence="13">Acts as component of the MCM2-7 complex (MCM complex) which is the replicative helicase essential for 'once per cell cycle' DNA replication initiation and elongation in eukaryotic cells. The active ATPase sites in the MCM2-7 ring are formed through the interaction surfaces of two neighboring subunits such that a critical structure of a conserved arginine finger motif is provided in trans relative to the ATP-binding site of the Walker A box of the adjacent subunit. The six ATPase active sites, however, are likely to contribute differentially to the complex helicase activity.</text>
</comment>
<dbReference type="EMBL" id="AZBU02000008">
    <property type="protein sequence ID" value="TKR68488.1"/>
    <property type="molecule type" value="Genomic_DNA"/>
</dbReference>